<comment type="caution">
    <text evidence="2">The sequence shown here is derived from an EMBL/GenBank/DDBJ whole genome shotgun (WGS) entry which is preliminary data.</text>
</comment>
<protein>
    <submittedName>
        <fullName evidence="2">Uncharacterized protein</fullName>
    </submittedName>
</protein>
<dbReference type="Proteomes" id="UP000608450">
    <property type="component" value="Unassembled WGS sequence"/>
</dbReference>
<accession>A0ABS0KDN8</accession>
<gene>
    <name evidence="2" type="ORF">I5I61_01625</name>
</gene>
<keyword evidence="3" id="KW-1185">Reference proteome</keyword>
<evidence type="ECO:0000313" key="2">
    <source>
        <dbReference type="EMBL" id="MBG6286133.1"/>
    </source>
</evidence>
<evidence type="ECO:0000313" key="3">
    <source>
        <dbReference type="Proteomes" id="UP000608450"/>
    </source>
</evidence>
<evidence type="ECO:0000256" key="1">
    <source>
        <dbReference type="SAM" id="MobiDB-lite"/>
    </source>
</evidence>
<dbReference type="EMBL" id="JADTFC010000002">
    <property type="protein sequence ID" value="MBG6286133.1"/>
    <property type="molecule type" value="Genomic_DNA"/>
</dbReference>
<feature type="region of interest" description="Disordered" evidence="1">
    <location>
        <begin position="58"/>
        <end position="79"/>
    </location>
</feature>
<feature type="compositionally biased region" description="Pro residues" evidence="1">
    <location>
        <begin position="68"/>
        <end position="79"/>
    </location>
</feature>
<dbReference type="RefSeq" id="WP_196912131.1">
    <property type="nucleotide sequence ID" value="NZ_JADTFC010000002.1"/>
</dbReference>
<organism evidence="2 3">
    <name type="scientific">Pseudomonas nitroreducens</name>
    <dbReference type="NCBI Taxonomy" id="46680"/>
    <lineage>
        <taxon>Bacteria</taxon>
        <taxon>Pseudomonadati</taxon>
        <taxon>Pseudomonadota</taxon>
        <taxon>Gammaproteobacteria</taxon>
        <taxon>Pseudomonadales</taxon>
        <taxon>Pseudomonadaceae</taxon>
        <taxon>Pseudomonas</taxon>
    </lineage>
</organism>
<name>A0ABS0KDN8_PSENT</name>
<reference evidence="2 3" key="1">
    <citation type="submission" date="2020-11" db="EMBL/GenBank/DDBJ databases">
        <title>Enhanced detection system for hospital associated transmission using whole genome sequencing surveillance.</title>
        <authorList>
            <person name="Harrison L.H."/>
            <person name="Van Tyne D."/>
            <person name="Marsh J.W."/>
            <person name="Griffith M.P."/>
            <person name="Snyder D.J."/>
            <person name="Cooper V.S."/>
            <person name="Mustapha M."/>
        </authorList>
    </citation>
    <scope>NUCLEOTIDE SEQUENCE [LARGE SCALE GENOMIC DNA]</scope>
    <source>
        <strain evidence="2 3">PSA00705</strain>
    </source>
</reference>
<proteinExistence type="predicted"/>
<sequence length="79" mass="8947">MKTLAAEREQALRWLIANRRPDVSIEQAVRVMCAALPRDLATMQLLRRIAEEEEAKAPARGFNWRTPPGLPPRGQPACR</sequence>